<protein>
    <submittedName>
        <fullName evidence="1">Uncharacterized protein</fullName>
    </submittedName>
</protein>
<name>A0A9Q3C829_9BASI</name>
<organism evidence="1 2">
    <name type="scientific">Austropuccinia psidii MF-1</name>
    <dbReference type="NCBI Taxonomy" id="1389203"/>
    <lineage>
        <taxon>Eukaryota</taxon>
        <taxon>Fungi</taxon>
        <taxon>Dikarya</taxon>
        <taxon>Basidiomycota</taxon>
        <taxon>Pucciniomycotina</taxon>
        <taxon>Pucciniomycetes</taxon>
        <taxon>Pucciniales</taxon>
        <taxon>Sphaerophragmiaceae</taxon>
        <taxon>Austropuccinia</taxon>
    </lineage>
</organism>
<sequence length="128" mass="13327">MPSISPPTTITPFSGSALAWPTSNNPLPATNSHHSPPALVGNLASQAVATVAAHSPSSSISISAMTSSNSTSKLCQLFDVFKHLFCCYCRNFYGYVQSLPDNMGNYGSLSGLCASLQALVETSNQLAA</sequence>
<dbReference type="Proteomes" id="UP000765509">
    <property type="component" value="Unassembled WGS sequence"/>
</dbReference>
<keyword evidence="2" id="KW-1185">Reference proteome</keyword>
<gene>
    <name evidence="1" type="ORF">O181_018552</name>
</gene>
<evidence type="ECO:0000313" key="1">
    <source>
        <dbReference type="EMBL" id="MBW0478837.1"/>
    </source>
</evidence>
<accession>A0A9Q3C829</accession>
<reference evidence="1" key="1">
    <citation type="submission" date="2021-03" db="EMBL/GenBank/DDBJ databases">
        <title>Draft genome sequence of rust myrtle Austropuccinia psidii MF-1, a brazilian biotype.</title>
        <authorList>
            <person name="Quecine M.C."/>
            <person name="Pachon D.M.R."/>
            <person name="Bonatelli M.L."/>
            <person name="Correr F.H."/>
            <person name="Franceschini L.M."/>
            <person name="Leite T.F."/>
            <person name="Margarido G.R.A."/>
            <person name="Almeida C.A."/>
            <person name="Ferrarezi J.A."/>
            <person name="Labate C.A."/>
        </authorList>
    </citation>
    <scope>NUCLEOTIDE SEQUENCE</scope>
    <source>
        <strain evidence="1">MF-1</strain>
    </source>
</reference>
<evidence type="ECO:0000313" key="2">
    <source>
        <dbReference type="Proteomes" id="UP000765509"/>
    </source>
</evidence>
<proteinExistence type="predicted"/>
<dbReference type="EMBL" id="AVOT02005348">
    <property type="protein sequence ID" value="MBW0478837.1"/>
    <property type="molecule type" value="Genomic_DNA"/>
</dbReference>
<comment type="caution">
    <text evidence="1">The sequence shown here is derived from an EMBL/GenBank/DDBJ whole genome shotgun (WGS) entry which is preliminary data.</text>
</comment>
<dbReference type="AlphaFoldDB" id="A0A9Q3C829"/>